<accession>A0A2P8G507</accession>
<dbReference type="InterPro" id="IPR045378">
    <property type="entry name" value="LNT_N"/>
</dbReference>
<feature type="transmembrane region" description="Helical" evidence="9">
    <location>
        <begin position="58"/>
        <end position="76"/>
    </location>
</feature>
<feature type="transmembrane region" description="Helical" evidence="9">
    <location>
        <begin position="152"/>
        <end position="178"/>
    </location>
</feature>
<dbReference type="CDD" id="cd07197">
    <property type="entry name" value="nitrilase"/>
    <property type="match status" value="1"/>
</dbReference>
<dbReference type="RefSeq" id="WP_106603403.1">
    <property type="nucleotide sequence ID" value="NZ_PYGK01000007.1"/>
</dbReference>
<feature type="domain" description="CN hydrolase" evidence="10">
    <location>
        <begin position="220"/>
        <end position="448"/>
    </location>
</feature>
<evidence type="ECO:0000256" key="5">
    <source>
        <dbReference type="ARBA" id="ARBA00022692"/>
    </source>
</evidence>
<feature type="transmembrane region" description="Helical" evidence="9">
    <location>
        <begin position="114"/>
        <end position="132"/>
    </location>
</feature>
<protein>
    <submittedName>
        <fullName evidence="11">Apolipoprotein N-acyltransferase</fullName>
    </submittedName>
</protein>
<keyword evidence="6 9" id="KW-1133">Transmembrane helix</keyword>
<evidence type="ECO:0000256" key="6">
    <source>
        <dbReference type="ARBA" id="ARBA00022989"/>
    </source>
</evidence>
<feature type="transmembrane region" description="Helical" evidence="9">
    <location>
        <begin position="7"/>
        <end position="27"/>
    </location>
</feature>
<dbReference type="InterPro" id="IPR003010">
    <property type="entry name" value="C-N_Hydrolase"/>
</dbReference>
<keyword evidence="11" id="KW-0449">Lipoprotein</keyword>
<dbReference type="Gene3D" id="3.60.110.10">
    <property type="entry name" value="Carbon-nitrogen hydrolase"/>
    <property type="match status" value="1"/>
</dbReference>
<keyword evidence="8 11" id="KW-0012">Acyltransferase</keyword>
<dbReference type="PROSITE" id="PS50263">
    <property type="entry name" value="CN_HYDROLASE"/>
    <property type="match status" value="1"/>
</dbReference>
<dbReference type="SUPFAM" id="SSF56317">
    <property type="entry name" value="Carbon-nitrogen hydrolase"/>
    <property type="match status" value="1"/>
</dbReference>
<feature type="transmembrane region" description="Helical" evidence="9">
    <location>
        <begin position="82"/>
        <end position="102"/>
    </location>
</feature>
<gene>
    <name evidence="11" type="ORF">CLV42_107162</name>
</gene>
<keyword evidence="7 9" id="KW-0472">Membrane</keyword>
<evidence type="ECO:0000256" key="4">
    <source>
        <dbReference type="ARBA" id="ARBA00022679"/>
    </source>
</evidence>
<dbReference type="GO" id="GO:0005886">
    <property type="term" value="C:plasma membrane"/>
    <property type="evidence" value="ECO:0007669"/>
    <property type="project" value="UniProtKB-SubCell"/>
</dbReference>
<evidence type="ECO:0000256" key="3">
    <source>
        <dbReference type="ARBA" id="ARBA00022475"/>
    </source>
</evidence>
<evidence type="ECO:0000256" key="8">
    <source>
        <dbReference type="ARBA" id="ARBA00023315"/>
    </source>
</evidence>
<feature type="transmembrane region" description="Helical" evidence="9">
    <location>
        <begin position="190"/>
        <end position="209"/>
    </location>
</feature>
<dbReference type="GO" id="GO:0016410">
    <property type="term" value="F:N-acyltransferase activity"/>
    <property type="evidence" value="ECO:0007669"/>
    <property type="project" value="InterPro"/>
</dbReference>
<comment type="subcellular location">
    <subcellularLocation>
        <location evidence="1">Cell membrane</location>
        <topology evidence="1">Multi-pass membrane protein</topology>
    </subcellularLocation>
</comment>
<comment type="caution">
    <text evidence="11">The sequence shown here is derived from an EMBL/GenBank/DDBJ whole genome shotgun (WGS) entry which is preliminary data.</text>
</comment>
<evidence type="ECO:0000256" key="9">
    <source>
        <dbReference type="SAM" id="Phobius"/>
    </source>
</evidence>
<dbReference type="InterPro" id="IPR036526">
    <property type="entry name" value="C-N_Hydrolase_sf"/>
</dbReference>
<dbReference type="Pfam" id="PF00795">
    <property type="entry name" value="CN_hydrolase"/>
    <property type="match status" value="1"/>
</dbReference>
<feature type="transmembrane region" description="Helical" evidence="9">
    <location>
        <begin position="33"/>
        <end position="51"/>
    </location>
</feature>
<name>A0A2P8G507_9BACT</name>
<evidence type="ECO:0000313" key="11">
    <source>
        <dbReference type="EMBL" id="PSL29016.1"/>
    </source>
</evidence>
<proteinExistence type="inferred from homology"/>
<organism evidence="11 12">
    <name type="scientific">Chitinophaga ginsengisoli</name>
    <dbReference type="NCBI Taxonomy" id="363837"/>
    <lineage>
        <taxon>Bacteria</taxon>
        <taxon>Pseudomonadati</taxon>
        <taxon>Bacteroidota</taxon>
        <taxon>Chitinophagia</taxon>
        <taxon>Chitinophagales</taxon>
        <taxon>Chitinophagaceae</taxon>
        <taxon>Chitinophaga</taxon>
    </lineage>
</organism>
<keyword evidence="12" id="KW-1185">Reference proteome</keyword>
<dbReference type="InterPro" id="IPR004563">
    <property type="entry name" value="Apolipo_AcylTrfase"/>
</dbReference>
<keyword evidence="3" id="KW-1003">Cell membrane</keyword>
<dbReference type="Pfam" id="PF20154">
    <property type="entry name" value="LNT_N"/>
    <property type="match status" value="1"/>
</dbReference>
<keyword evidence="5 9" id="KW-0812">Transmembrane</keyword>
<dbReference type="OrthoDB" id="9811121at2"/>
<evidence type="ECO:0000313" key="12">
    <source>
        <dbReference type="Proteomes" id="UP000240978"/>
    </source>
</evidence>
<evidence type="ECO:0000256" key="1">
    <source>
        <dbReference type="ARBA" id="ARBA00004651"/>
    </source>
</evidence>
<dbReference type="EMBL" id="PYGK01000007">
    <property type="protein sequence ID" value="PSL29016.1"/>
    <property type="molecule type" value="Genomic_DNA"/>
</dbReference>
<reference evidence="11 12" key="1">
    <citation type="submission" date="2018-03" db="EMBL/GenBank/DDBJ databases">
        <title>Genomic Encyclopedia of Archaeal and Bacterial Type Strains, Phase II (KMG-II): from individual species to whole genera.</title>
        <authorList>
            <person name="Goeker M."/>
        </authorList>
    </citation>
    <scope>NUCLEOTIDE SEQUENCE [LARGE SCALE GENOMIC DNA]</scope>
    <source>
        <strain evidence="11 12">DSM 18107</strain>
    </source>
</reference>
<sequence length="487" mass="54978">MPVSRTASNTFIAISVLFSAICWYFAFSLSGDFGYLLWVAPIPVLYCSLFLKQRWAFLIAFISYLLGRLSWLPYLLSVLPVPLAILFTVLLPLIFALIVIAARSIILRFSHWSAVFALPVLFTSFEYLSFLFSRDGTAGSIAYTQVNYLPVIQIASIAGIEGITFLLTFIPSAIVLIYFNYKRQHAVKPLLFITIGIVGITMIFGAWRLRDHVTGKESPVRIGMATIDEKAHHSTYATSTEKQLHLADLYLNEVSVLARQGAQVILMPEKIFRYNEAEQSGILQRFKDTALAYHLFIIVCVDQKKNDYYENRAWVISDEGRVIADYQKVHLFEGEVLDSVRPGKQIGLFSRGGAEEGVAICKDLDFQQYILGYGKAERRMLYVPAWDFVRDGWMHSRMAIMRSVEGGYSMARNARQGRLTINDYRGKVLFEAHSDEGAPVRLVATVVPQYYKTVYSVLGDWFGMLNVVAAVVLMIVLIRSRGGRSRG</sequence>
<evidence type="ECO:0000256" key="2">
    <source>
        <dbReference type="ARBA" id="ARBA00010065"/>
    </source>
</evidence>
<feature type="transmembrane region" description="Helical" evidence="9">
    <location>
        <begin position="461"/>
        <end position="478"/>
    </location>
</feature>
<dbReference type="AlphaFoldDB" id="A0A2P8G507"/>
<dbReference type="PANTHER" id="PTHR38686">
    <property type="entry name" value="APOLIPOPROTEIN N-ACYLTRANSFERASE"/>
    <property type="match status" value="1"/>
</dbReference>
<dbReference type="PANTHER" id="PTHR38686:SF1">
    <property type="entry name" value="APOLIPOPROTEIN N-ACYLTRANSFERASE"/>
    <property type="match status" value="1"/>
</dbReference>
<dbReference type="GO" id="GO:0042158">
    <property type="term" value="P:lipoprotein biosynthetic process"/>
    <property type="evidence" value="ECO:0007669"/>
    <property type="project" value="InterPro"/>
</dbReference>
<comment type="similarity">
    <text evidence="2">Belongs to the CN hydrolase family. Apolipoprotein N-acyltransferase subfamily.</text>
</comment>
<keyword evidence="4 11" id="KW-0808">Transferase</keyword>
<evidence type="ECO:0000256" key="7">
    <source>
        <dbReference type="ARBA" id="ARBA00023136"/>
    </source>
</evidence>
<evidence type="ECO:0000259" key="10">
    <source>
        <dbReference type="PROSITE" id="PS50263"/>
    </source>
</evidence>
<dbReference type="Proteomes" id="UP000240978">
    <property type="component" value="Unassembled WGS sequence"/>
</dbReference>